<evidence type="ECO:0000256" key="4">
    <source>
        <dbReference type="ARBA" id="ARBA00022692"/>
    </source>
</evidence>
<keyword evidence="2" id="KW-1003">Cell membrane</keyword>
<dbReference type="Pfam" id="PF02949">
    <property type="entry name" value="7tm_6"/>
    <property type="match status" value="1"/>
</dbReference>
<keyword evidence="6" id="KW-1133">Transmembrane helix</keyword>
<dbReference type="GO" id="GO:0005886">
    <property type="term" value="C:plasma membrane"/>
    <property type="evidence" value="ECO:0007669"/>
    <property type="project" value="UniProtKB-SubCell"/>
</dbReference>
<protein>
    <submittedName>
        <fullName evidence="10">Odorant receptor 22</fullName>
    </submittedName>
</protein>
<reference evidence="10" key="1">
    <citation type="journal article" date="2019" name="Sci. Rep.">
        <title>Full-Length Transcriptome Survey and Expression Analysis of Parasitoid Wasp Chouioia cunea upon Exposure to 1-Dodecene.</title>
        <authorList>
            <person name="Pan L."/>
            <person name="Guo M."/>
            <person name="Jin X."/>
            <person name="Sun Z."/>
            <person name="Jiang H."/>
            <person name="Han J."/>
            <person name="Wang Y."/>
            <person name="Yan C."/>
            <person name="Li M."/>
        </authorList>
    </citation>
    <scope>NUCLEOTIDE SEQUENCE</scope>
</reference>
<name>A0A6B9CJQ8_9HYME</name>
<keyword evidence="8 10" id="KW-0675">Receptor</keyword>
<evidence type="ECO:0000256" key="1">
    <source>
        <dbReference type="ARBA" id="ARBA00004651"/>
    </source>
</evidence>
<keyword evidence="7" id="KW-0472">Membrane</keyword>
<keyword evidence="4" id="KW-0812">Transmembrane</keyword>
<dbReference type="AlphaFoldDB" id="A0A6B9CJQ8"/>
<dbReference type="PANTHER" id="PTHR21137">
    <property type="entry name" value="ODORANT RECEPTOR"/>
    <property type="match status" value="1"/>
</dbReference>
<dbReference type="PANTHER" id="PTHR21137:SF35">
    <property type="entry name" value="ODORANT RECEPTOR 19A-RELATED"/>
    <property type="match status" value="1"/>
</dbReference>
<evidence type="ECO:0000256" key="7">
    <source>
        <dbReference type="ARBA" id="ARBA00023136"/>
    </source>
</evidence>
<keyword evidence="5" id="KW-0552">Olfaction</keyword>
<dbReference type="GO" id="GO:0007165">
    <property type="term" value="P:signal transduction"/>
    <property type="evidence" value="ECO:0007669"/>
    <property type="project" value="UniProtKB-KW"/>
</dbReference>
<evidence type="ECO:0000256" key="8">
    <source>
        <dbReference type="ARBA" id="ARBA00023170"/>
    </source>
</evidence>
<evidence type="ECO:0000256" key="2">
    <source>
        <dbReference type="ARBA" id="ARBA00022475"/>
    </source>
</evidence>
<evidence type="ECO:0000256" key="9">
    <source>
        <dbReference type="ARBA" id="ARBA00023224"/>
    </source>
</evidence>
<accession>A0A6B9CJQ8</accession>
<dbReference type="InterPro" id="IPR004117">
    <property type="entry name" value="7tm6_olfct_rcpt"/>
</dbReference>
<evidence type="ECO:0000256" key="6">
    <source>
        <dbReference type="ARBA" id="ARBA00022989"/>
    </source>
</evidence>
<comment type="subcellular location">
    <subcellularLocation>
        <location evidence="1">Cell membrane</location>
        <topology evidence="1">Multi-pass membrane protein</topology>
    </subcellularLocation>
</comment>
<dbReference type="EMBL" id="MN616858">
    <property type="protein sequence ID" value="QGW50350.1"/>
    <property type="molecule type" value="mRNA"/>
</dbReference>
<sequence length="89" mass="10118">MVYVVQLYLCQWTPDHLFDESLAVSTAAYFASVYWMPRRMGKHLLTIIARAQHPVQITAGGFVNLSLQSFGSMLTSAFSFFTLLRKLNL</sequence>
<keyword evidence="3" id="KW-0716">Sensory transduction</keyword>
<dbReference type="GO" id="GO:0005549">
    <property type="term" value="F:odorant binding"/>
    <property type="evidence" value="ECO:0007669"/>
    <property type="project" value="InterPro"/>
</dbReference>
<evidence type="ECO:0000313" key="10">
    <source>
        <dbReference type="EMBL" id="QGW50350.1"/>
    </source>
</evidence>
<organism evidence="10">
    <name type="scientific">Chouioia cunea</name>
    <dbReference type="NCBI Taxonomy" id="1570515"/>
    <lineage>
        <taxon>Eukaryota</taxon>
        <taxon>Metazoa</taxon>
        <taxon>Ecdysozoa</taxon>
        <taxon>Arthropoda</taxon>
        <taxon>Hexapoda</taxon>
        <taxon>Insecta</taxon>
        <taxon>Pterygota</taxon>
        <taxon>Neoptera</taxon>
        <taxon>Endopterygota</taxon>
        <taxon>Hymenoptera</taxon>
        <taxon>Apocrita</taxon>
        <taxon>Proctotrupomorpha</taxon>
        <taxon>Chalcidoidea</taxon>
        <taxon>Eulophidae</taxon>
        <taxon>Tetrastichinae</taxon>
        <taxon>Chouioia</taxon>
    </lineage>
</organism>
<dbReference type="GO" id="GO:0004984">
    <property type="term" value="F:olfactory receptor activity"/>
    <property type="evidence" value="ECO:0007669"/>
    <property type="project" value="InterPro"/>
</dbReference>
<evidence type="ECO:0000256" key="3">
    <source>
        <dbReference type="ARBA" id="ARBA00022606"/>
    </source>
</evidence>
<proteinExistence type="evidence at transcript level"/>
<evidence type="ECO:0000256" key="5">
    <source>
        <dbReference type="ARBA" id="ARBA00022725"/>
    </source>
</evidence>
<keyword evidence="9" id="KW-0807">Transducer</keyword>